<proteinExistence type="predicted"/>
<comment type="caution">
    <text evidence="1">The sequence shown here is derived from an EMBL/GenBank/DDBJ whole genome shotgun (WGS) entry which is preliminary data.</text>
</comment>
<keyword evidence="2" id="KW-1185">Reference proteome</keyword>
<evidence type="ECO:0000313" key="2">
    <source>
        <dbReference type="Proteomes" id="UP000517916"/>
    </source>
</evidence>
<gene>
    <name evidence="1" type="ORF">BC739_002177</name>
</gene>
<evidence type="ECO:0000313" key="1">
    <source>
        <dbReference type="EMBL" id="MBA8924978.1"/>
    </source>
</evidence>
<protein>
    <submittedName>
        <fullName evidence="1">Uncharacterized protein</fullName>
    </submittedName>
</protein>
<sequence>MSHPPVPGPPPSPLAPIDHAVARLEELDHLDVAEHPARFEAVHAALTDALSAVDRV</sequence>
<accession>A0ABR6BDM1</accession>
<dbReference type="EMBL" id="JACJID010000002">
    <property type="protein sequence ID" value="MBA8924978.1"/>
    <property type="molecule type" value="Genomic_DNA"/>
</dbReference>
<dbReference type="Proteomes" id="UP000517916">
    <property type="component" value="Unassembled WGS sequence"/>
</dbReference>
<organism evidence="1 2">
    <name type="scientific">Kutzneria viridogrisea</name>
    <dbReference type="NCBI Taxonomy" id="47990"/>
    <lineage>
        <taxon>Bacteria</taxon>
        <taxon>Bacillati</taxon>
        <taxon>Actinomycetota</taxon>
        <taxon>Actinomycetes</taxon>
        <taxon>Pseudonocardiales</taxon>
        <taxon>Pseudonocardiaceae</taxon>
        <taxon>Kutzneria</taxon>
    </lineage>
</organism>
<name>A0ABR6BDM1_9PSEU</name>
<dbReference type="RefSeq" id="WP_169743541.1">
    <property type="nucleotide sequence ID" value="NZ_BAAABQ010000010.1"/>
</dbReference>
<reference evidence="1 2" key="1">
    <citation type="submission" date="2020-08" db="EMBL/GenBank/DDBJ databases">
        <title>Genomic Encyclopedia of Archaeal and Bacterial Type Strains, Phase II (KMG-II): from individual species to whole genera.</title>
        <authorList>
            <person name="Goeker M."/>
        </authorList>
    </citation>
    <scope>NUCLEOTIDE SEQUENCE [LARGE SCALE GENOMIC DNA]</scope>
    <source>
        <strain evidence="1 2">DSM 43850</strain>
    </source>
</reference>